<evidence type="ECO:0000313" key="1">
    <source>
        <dbReference type="EMBL" id="QTD49901.1"/>
    </source>
</evidence>
<organism evidence="1 2">
    <name type="scientific">Sulfidibacter corallicola</name>
    <dbReference type="NCBI Taxonomy" id="2818388"/>
    <lineage>
        <taxon>Bacteria</taxon>
        <taxon>Pseudomonadati</taxon>
        <taxon>Acidobacteriota</taxon>
        <taxon>Holophagae</taxon>
        <taxon>Acanthopleuribacterales</taxon>
        <taxon>Acanthopleuribacteraceae</taxon>
        <taxon>Sulfidibacter</taxon>
    </lineage>
</organism>
<evidence type="ECO:0000313" key="2">
    <source>
        <dbReference type="Proteomes" id="UP000663929"/>
    </source>
</evidence>
<dbReference type="Pfam" id="PF21810">
    <property type="entry name" value="DUF6880"/>
    <property type="match status" value="1"/>
</dbReference>
<gene>
    <name evidence="1" type="ORF">J3U87_30330</name>
</gene>
<dbReference type="InterPro" id="IPR049245">
    <property type="entry name" value="DUF6880"/>
</dbReference>
<protein>
    <submittedName>
        <fullName evidence="1">Uncharacterized protein</fullName>
    </submittedName>
</protein>
<keyword evidence="2" id="KW-1185">Reference proteome</keyword>
<dbReference type="EMBL" id="CP071793">
    <property type="protein sequence ID" value="QTD49901.1"/>
    <property type="molecule type" value="Genomic_DNA"/>
</dbReference>
<sequence length="459" mass="53284">MKDRKRDLIALGAETLAETLLKLAERSEEAARAVECLTAAPEEHVLRIKKELARLDWSDYEDSPRDSWSYVEELEQLLRDLENHVTDPFEGLDLVATFYETDRKTLGYCDAPDDYVIELFRLEAQAVFEDYATRCPDKEKVAELILRLCRVDRYGVRDALIDFAEDWLPESMIDTMIAKLQKWADGEKDEHQKYHLLTLVQSLALQIDDLQLYERTRLASFGYTDGKAKAAACIDIARVYLVKGDVRTAAAWLRKIPEGETSMVGELERLWIEVSRKLGDETKLAEVLYRKFQSHRTLEALQELLDVVGQGEREKLVTNEVALILENPHFWCSDVAFLRSTGQVDALEFYTIDRAKELEHANYEYLLSLAEFLEREERLLASTVIYRGLLTSILRCGRTKSYSYGVGYLKKLDELSVSITDWKHIRHHTGFVDELFRDHGRKRTFWSKYDTKRLPLHLK</sequence>
<name>A0A8A4TLZ4_SULCO</name>
<dbReference type="Proteomes" id="UP000663929">
    <property type="component" value="Chromosome"/>
</dbReference>
<reference evidence="1" key="1">
    <citation type="submission" date="2021-03" db="EMBL/GenBank/DDBJ databases">
        <title>Acanthopleuribacteraceae sp. M133.</title>
        <authorList>
            <person name="Wang G."/>
        </authorList>
    </citation>
    <scope>NUCLEOTIDE SEQUENCE</scope>
    <source>
        <strain evidence="1">M133</strain>
    </source>
</reference>
<accession>A0A8A4TLZ4</accession>
<dbReference type="RefSeq" id="WP_237379532.1">
    <property type="nucleotide sequence ID" value="NZ_CP071793.1"/>
</dbReference>
<dbReference type="AlphaFoldDB" id="A0A8A4TLZ4"/>
<proteinExistence type="predicted"/>
<dbReference type="KEGG" id="scor:J3U87_30330"/>